<evidence type="ECO:0000313" key="2">
    <source>
        <dbReference type="EMBL" id="BAY68556.1"/>
    </source>
</evidence>
<dbReference type="Proteomes" id="UP000217507">
    <property type="component" value="Chromosome"/>
</dbReference>
<name>A0A1Z4KHU7_ANAVA</name>
<evidence type="ECO:0000256" key="1">
    <source>
        <dbReference type="SAM" id="Phobius"/>
    </source>
</evidence>
<organism evidence="2 3">
    <name type="scientific">Trichormus variabilis NIES-23</name>
    <dbReference type="NCBI Taxonomy" id="1973479"/>
    <lineage>
        <taxon>Bacteria</taxon>
        <taxon>Bacillati</taxon>
        <taxon>Cyanobacteriota</taxon>
        <taxon>Cyanophyceae</taxon>
        <taxon>Nostocales</taxon>
        <taxon>Nostocaceae</taxon>
        <taxon>Trichormus</taxon>
    </lineage>
</organism>
<gene>
    <name evidence="2" type="ORF">NIES23_13440</name>
</gene>
<reference evidence="2 3" key="1">
    <citation type="submission" date="2017-06" db="EMBL/GenBank/DDBJ databases">
        <title>Genome sequencing of cyanobaciteial culture collection at National Institute for Environmental Studies (NIES).</title>
        <authorList>
            <person name="Hirose Y."/>
            <person name="Shimura Y."/>
            <person name="Fujisawa T."/>
            <person name="Nakamura Y."/>
            <person name="Kawachi M."/>
        </authorList>
    </citation>
    <scope>NUCLEOTIDE SEQUENCE [LARGE SCALE GENOMIC DNA]</scope>
    <source>
        <strain evidence="2 3">NIES-23</strain>
    </source>
</reference>
<keyword evidence="1" id="KW-1133">Transmembrane helix</keyword>
<evidence type="ECO:0000313" key="3">
    <source>
        <dbReference type="Proteomes" id="UP000217507"/>
    </source>
</evidence>
<keyword evidence="1" id="KW-0472">Membrane</keyword>
<keyword evidence="1" id="KW-0812">Transmembrane</keyword>
<feature type="transmembrane region" description="Helical" evidence="1">
    <location>
        <begin position="14"/>
        <end position="34"/>
    </location>
</feature>
<proteinExistence type="predicted"/>
<dbReference type="EMBL" id="AP018216">
    <property type="protein sequence ID" value="BAY68556.1"/>
    <property type="molecule type" value="Genomic_DNA"/>
</dbReference>
<accession>A0A1Z4KHU7</accession>
<sequence>MALALASRKRYRRLLRIGLNIAADSALKAMIVFYHG</sequence>
<protein>
    <submittedName>
        <fullName evidence="2">Uncharacterized protein</fullName>
    </submittedName>
</protein>
<dbReference type="AlphaFoldDB" id="A0A1Z4KHU7"/>